<gene>
    <name evidence="1" type="ORF">HR15_01985</name>
</gene>
<dbReference type="Gene3D" id="3.30.470.20">
    <property type="entry name" value="ATP-grasp fold, B domain"/>
    <property type="match status" value="1"/>
</dbReference>
<organism evidence="1 2">
    <name type="scientific">Porphyromonas gulae</name>
    <dbReference type="NCBI Taxonomy" id="111105"/>
    <lineage>
        <taxon>Bacteria</taxon>
        <taxon>Pseudomonadati</taxon>
        <taxon>Bacteroidota</taxon>
        <taxon>Bacteroidia</taxon>
        <taxon>Bacteroidales</taxon>
        <taxon>Porphyromonadaceae</taxon>
        <taxon>Porphyromonas</taxon>
    </lineage>
</organism>
<keyword evidence="1" id="KW-0436">Ligase</keyword>
<keyword evidence="2" id="KW-1185">Reference proteome</keyword>
<dbReference type="GO" id="GO:0016874">
    <property type="term" value="F:ligase activity"/>
    <property type="evidence" value="ECO:0007669"/>
    <property type="project" value="UniProtKB-KW"/>
</dbReference>
<evidence type="ECO:0000313" key="1">
    <source>
        <dbReference type="EMBL" id="KGN92789.1"/>
    </source>
</evidence>
<name>A0A0A2FX80_9PORP</name>
<evidence type="ECO:0000313" key="2">
    <source>
        <dbReference type="Proteomes" id="UP000030146"/>
    </source>
</evidence>
<reference evidence="1 2" key="1">
    <citation type="submission" date="2014-08" db="EMBL/GenBank/DDBJ databases">
        <title>Porphyromonas gulae strain:COT-052_OH3439 Genome sequencing.</title>
        <authorList>
            <person name="Wallis C."/>
            <person name="Deusch O."/>
            <person name="O'Flynn C."/>
            <person name="Davis I."/>
            <person name="Jospin G."/>
            <person name="Darling A.E."/>
            <person name="Coil D.A."/>
            <person name="Alexiev A."/>
            <person name="Horsfall A."/>
            <person name="Kirkwood N."/>
            <person name="Harris S."/>
            <person name="Eisen J.A."/>
        </authorList>
    </citation>
    <scope>NUCLEOTIDE SEQUENCE [LARGE SCALE GENOMIC DNA]</scope>
    <source>
        <strain evidence="2">COT-052 OH3439</strain>
    </source>
</reference>
<dbReference type="SUPFAM" id="SSF56059">
    <property type="entry name" value="Glutathione synthetase ATP-binding domain-like"/>
    <property type="match status" value="1"/>
</dbReference>
<dbReference type="AlphaFoldDB" id="A0A0A2FX80"/>
<dbReference type="EMBL" id="JRAK01000036">
    <property type="protein sequence ID" value="KGN92789.1"/>
    <property type="molecule type" value="Genomic_DNA"/>
</dbReference>
<dbReference type="Proteomes" id="UP000030146">
    <property type="component" value="Unassembled WGS sequence"/>
</dbReference>
<accession>A0A0A2FX80</accession>
<dbReference type="RefSeq" id="WP_039423453.1">
    <property type="nucleotide sequence ID" value="NZ_JRAK01000036.1"/>
</dbReference>
<dbReference type="NCBIfam" id="TIGR04192">
    <property type="entry name" value="GRASP_w_spasm"/>
    <property type="match status" value="1"/>
</dbReference>
<comment type="caution">
    <text evidence="1">The sequence shown here is derived from an EMBL/GenBank/DDBJ whole genome shotgun (WGS) entry which is preliminary data.</text>
</comment>
<protein>
    <submittedName>
        <fullName evidence="1">ATP-dependent carboxylate-amine ligase</fullName>
    </submittedName>
</protein>
<proteinExistence type="predicted"/>
<dbReference type="InterPro" id="IPR026455">
    <property type="entry name" value="GRASP_w_spasm"/>
</dbReference>
<sequence length="336" mass="38988">MKNVLIFTIEGDLTSTLVGDIIKYYFKSNPLRINGGDGLDFISYDLGKDEFFFVAHGRYYSINDIHSVWYRKNVNGFNVSDSELIGIEKIKTELGETELFEKNLRSNVIANRKDLFAIFLKMLTKHSKSLGNPFIMGLNKMRILCMAKSIGLTIPNSWIFTKKEDVIKIVNDTSVRSLITKPIEEGFYYFSENYSYNVLTSRVDNYFIESLPKDFPPSFFQEEIKKEFEIRSFYIDGDFYSMAIFSQDDQQTEIDYRNYNLSHPNKVCAYTLPLTVRKKLRRLFNEIGLNCGSVDLIKSVDGDFVFLEINPVGQFGMVSRPCNYNLEYLVAKWLIE</sequence>